<evidence type="ECO:0008006" key="3">
    <source>
        <dbReference type="Google" id="ProtNLM"/>
    </source>
</evidence>
<dbReference type="AlphaFoldDB" id="A0A845M5M1"/>
<protein>
    <recommendedName>
        <fullName evidence="3">3D domain-containing protein</fullName>
    </recommendedName>
</protein>
<evidence type="ECO:0000313" key="2">
    <source>
        <dbReference type="Proteomes" id="UP000467322"/>
    </source>
</evidence>
<comment type="caution">
    <text evidence="1">The sequence shown here is derived from an EMBL/GenBank/DDBJ whole genome shotgun (WGS) entry which is preliminary data.</text>
</comment>
<name>A0A845M5M1_9RHOB</name>
<organism evidence="1 2">
    <name type="scientific">Maritimibacter harenae</name>
    <dbReference type="NCBI Taxonomy" id="2606218"/>
    <lineage>
        <taxon>Bacteria</taxon>
        <taxon>Pseudomonadati</taxon>
        <taxon>Pseudomonadota</taxon>
        <taxon>Alphaproteobacteria</taxon>
        <taxon>Rhodobacterales</taxon>
        <taxon>Roseobacteraceae</taxon>
        <taxon>Maritimibacter</taxon>
    </lineage>
</organism>
<gene>
    <name evidence="1" type="ORF">GQE99_01175</name>
</gene>
<proteinExistence type="predicted"/>
<sequence length="160" mass="17782">MPNPRQAHRFEVFLTGYSYWDNTPPGSAAISKPVIHNRAGGVGTYNNPITIAVGHVIEGRRQTLDFKPGTRFYIERLRKYAIVEDVCGDGHRPQDGPCHTGYQGRPWLDIYIGGERANASITTQCARSITAFQHVIINPRRDYPVHRGAIVDSGCNTFSG</sequence>
<keyword evidence="2" id="KW-1185">Reference proteome</keyword>
<dbReference type="Proteomes" id="UP000467322">
    <property type="component" value="Unassembled WGS sequence"/>
</dbReference>
<evidence type="ECO:0000313" key="1">
    <source>
        <dbReference type="EMBL" id="MZR11644.1"/>
    </source>
</evidence>
<dbReference type="EMBL" id="WTUX01000002">
    <property type="protein sequence ID" value="MZR11644.1"/>
    <property type="molecule type" value="Genomic_DNA"/>
</dbReference>
<accession>A0A845M5M1</accession>
<reference evidence="1 2" key="1">
    <citation type="submission" date="2019-12" db="EMBL/GenBank/DDBJ databases">
        <title>Maritimibacter sp. nov. sp. isolated from sea sand.</title>
        <authorList>
            <person name="Kim J."/>
            <person name="Jeong S.E."/>
            <person name="Jung H.S."/>
            <person name="Jeon C.O."/>
        </authorList>
    </citation>
    <scope>NUCLEOTIDE SEQUENCE [LARGE SCALE GENOMIC DNA]</scope>
    <source>
        <strain evidence="1 2">DP07</strain>
    </source>
</reference>